<accession>A0A3P6UV59</accession>
<dbReference type="Proteomes" id="UP000277928">
    <property type="component" value="Unassembled WGS sequence"/>
</dbReference>
<sequence>MYVEVRHWQAEIAEELWRLTESSLRSPEKTAMLPTTSHAAFLGTINLSQTLLLRCNLAPFTGATFPDKMYRVTFTRKDRPLTGFDSCGQQSGVQSGTEESGFAVALHRDNCWMP</sequence>
<dbReference type="EMBL" id="UYRX01000524">
    <property type="protein sequence ID" value="VDK83368.1"/>
    <property type="molecule type" value="Genomic_DNA"/>
</dbReference>
<protein>
    <submittedName>
        <fullName evidence="1">Uncharacterized protein</fullName>
    </submittedName>
</protein>
<gene>
    <name evidence="1" type="ORF">NLS_LOCUS6165</name>
</gene>
<organism evidence="1 2">
    <name type="scientific">Litomosoides sigmodontis</name>
    <name type="common">Filarial nematode worm</name>
    <dbReference type="NCBI Taxonomy" id="42156"/>
    <lineage>
        <taxon>Eukaryota</taxon>
        <taxon>Metazoa</taxon>
        <taxon>Ecdysozoa</taxon>
        <taxon>Nematoda</taxon>
        <taxon>Chromadorea</taxon>
        <taxon>Rhabditida</taxon>
        <taxon>Spirurina</taxon>
        <taxon>Spiruromorpha</taxon>
        <taxon>Filarioidea</taxon>
        <taxon>Onchocercidae</taxon>
        <taxon>Litomosoides</taxon>
    </lineage>
</organism>
<evidence type="ECO:0000313" key="1">
    <source>
        <dbReference type="EMBL" id="VDK83368.1"/>
    </source>
</evidence>
<name>A0A3P6UV59_LITSI</name>
<dbReference type="AlphaFoldDB" id="A0A3P6UV59"/>
<proteinExistence type="predicted"/>
<evidence type="ECO:0000313" key="2">
    <source>
        <dbReference type="Proteomes" id="UP000277928"/>
    </source>
</evidence>
<reference evidence="1 2" key="1">
    <citation type="submission" date="2018-08" db="EMBL/GenBank/DDBJ databases">
        <authorList>
            <person name="Laetsch R D."/>
            <person name="Stevens L."/>
            <person name="Kumar S."/>
            <person name="Blaxter L. M."/>
        </authorList>
    </citation>
    <scope>NUCLEOTIDE SEQUENCE [LARGE SCALE GENOMIC DNA]</scope>
</reference>
<keyword evidence="2" id="KW-1185">Reference proteome</keyword>